<proteinExistence type="predicted"/>
<protein>
    <submittedName>
        <fullName evidence="2">Uncharacterized protein</fullName>
    </submittedName>
</protein>
<accession>A0A1X7CIW0</accession>
<dbReference type="STRING" id="28094.SAMN06295900_101449"/>
<sequence length="44" mass="4760">MAISLIMPPHKPLRGSRTRPAPLAPANDARGRLLPRQATQSDVT</sequence>
<gene>
    <name evidence="2" type="ORF">SAMN06295900_101449</name>
</gene>
<name>A0A1X7CIW0_TRICW</name>
<keyword evidence="3" id="KW-1185">Reference proteome</keyword>
<dbReference type="Proteomes" id="UP000192911">
    <property type="component" value="Unassembled WGS sequence"/>
</dbReference>
<reference evidence="3" key="1">
    <citation type="submission" date="2017-04" db="EMBL/GenBank/DDBJ databases">
        <authorList>
            <person name="Varghese N."/>
            <person name="Submissions S."/>
        </authorList>
    </citation>
    <scope>NUCLEOTIDE SEQUENCE [LARGE SCALE GENOMIC DNA]</scope>
    <source>
        <strain evidence="3">Ballard 720</strain>
    </source>
</reference>
<feature type="region of interest" description="Disordered" evidence="1">
    <location>
        <begin position="1"/>
        <end position="44"/>
    </location>
</feature>
<evidence type="ECO:0000313" key="3">
    <source>
        <dbReference type="Proteomes" id="UP000192911"/>
    </source>
</evidence>
<evidence type="ECO:0000256" key="1">
    <source>
        <dbReference type="SAM" id="MobiDB-lite"/>
    </source>
</evidence>
<organism evidence="2 3">
    <name type="scientific">Trinickia caryophylli</name>
    <name type="common">Paraburkholderia caryophylli</name>
    <dbReference type="NCBI Taxonomy" id="28094"/>
    <lineage>
        <taxon>Bacteria</taxon>
        <taxon>Pseudomonadati</taxon>
        <taxon>Pseudomonadota</taxon>
        <taxon>Betaproteobacteria</taxon>
        <taxon>Burkholderiales</taxon>
        <taxon>Burkholderiaceae</taxon>
        <taxon>Trinickia</taxon>
    </lineage>
</organism>
<dbReference type="EMBL" id="FXAH01000001">
    <property type="protein sequence ID" value="SME97385.1"/>
    <property type="molecule type" value="Genomic_DNA"/>
</dbReference>
<evidence type="ECO:0000313" key="2">
    <source>
        <dbReference type="EMBL" id="SME97385.1"/>
    </source>
</evidence>
<dbReference type="AlphaFoldDB" id="A0A1X7CIW0"/>